<keyword evidence="8" id="KW-1185">Reference proteome</keyword>
<dbReference type="InterPro" id="IPR016166">
    <property type="entry name" value="FAD-bd_PCMH"/>
</dbReference>
<keyword evidence="3" id="KW-0285">Flavoprotein</keyword>
<evidence type="ECO:0000256" key="5">
    <source>
        <dbReference type="ARBA" id="ARBA00023002"/>
    </source>
</evidence>
<sequence length="478" mass="49904">MSQNAAAATAGPVSPDDVAGLRAAVTGPVLDPADAAYAAECATYNLAQPTAPAVVVGATSAEDVAHAVTFATRHGLAVAVKNAGHQVVPSVGESSLLITTTRLTGVEVDESARTLRVGAGVRWHEALAAAAKAGLAPLAGSTPGVGVVGYTLGGGLSPLLGRAHGYAADHVRWIEVVTADGVIRTVTPDDEPELFWALLGGKGNFGVVTRIEFTAVELTAFYGGGLWFPGEDMAEVLEVWRTWAPALPETASTSFAVQRLPQDDALPAPLRGAFVLHVRFSHLGDAAEAEELLAPLRAAGTPVLDSIAPRPVPDIGAIHVDPVDPLPYVETGFGLREFSVETLAALVEAVGPGSDCPLVTVEVRALGGALDREPGTPNAVPSRGLPYVTFAFGVAAPPDLPFMDEHLAKYAAALSPWTDPRNVVNFIAPDEAVSEAEVRRLYGAERYHRLAAAKRRWDPDNVFRRNHNIRPSSAPAGD</sequence>
<gene>
    <name evidence="7" type="ORF">GCM10010345_67030</name>
</gene>
<dbReference type="RefSeq" id="WP_189892229.1">
    <property type="nucleotide sequence ID" value="NZ_BMVN01000032.1"/>
</dbReference>
<dbReference type="EMBL" id="BMVN01000032">
    <property type="protein sequence ID" value="GHA52888.1"/>
    <property type="molecule type" value="Genomic_DNA"/>
</dbReference>
<proteinExistence type="inferred from homology"/>
<dbReference type="SUPFAM" id="SSF56176">
    <property type="entry name" value="FAD-binding/transporter-associated domain-like"/>
    <property type="match status" value="1"/>
</dbReference>
<keyword evidence="4" id="KW-0274">FAD</keyword>
<comment type="similarity">
    <text evidence="2">Belongs to the oxygen-dependent FAD-linked oxidoreductase family.</text>
</comment>
<feature type="domain" description="FAD-binding PCMH-type" evidence="6">
    <location>
        <begin position="47"/>
        <end position="218"/>
    </location>
</feature>
<organism evidence="7 8">
    <name type="scientific">Streptomyces canarius</name>
    <dbReference type="NCBI Taxonomy" id="285453"/>
    <lineage>
        <taxon>Bacteria</taxon>
        <taxon>Bacillati</taxon>
        <taxon>Actinomycetota</taxon>
        <taxon>Actinomycetes</taxon>
        <taxon>Kitasatosporales</taxon>
        <taxon>Streptomycetaceae</taxon>
        <taxon>Streptomyces</taxon>
    </lineage>
</organism>
<reference evidence="8" key="1">
    <citation type="journal article" date="2019" name="Int. J. Syst. Evol. Microbiol.">
        <title>The Global Catalogue of Microorganisms (GCM) 10K type strain sequencing project: providing services to taxonomists for standard genome sequencing and annotation.</title>
        <authorList>
            <consortium name="The Broad Institute Genomics Platform"/>
            <consortium name="The Broad Institute Genome Sequencing Center for Infectious Disease"/>
            <person name="Wu L."/>
            <person name="Ma J."/>
        </authorList>
    </citation>
    <scope>NUCLEOTIDE SEQUENCE [LARGE SCALE GENOMIC DNA]</scope>
    <source>
        <strain evidence="8">JCM 4733</strain>
    </source>
</reference>
<dbReference type="InterPro" id="IPR016169">
    <property type="entry name" value="FAD-bd_PCMH_sub2"/>
</dbReference>
<comment type="cofactor">
    <cofactor evidence="1">
        <name>FAD</name>
        <dbReference type="ChEBI" id="CHEBI:57692"/>
    </cofactor>
</comment>
<dbReference type="InterPro" id="IPR050416">
    <property type="entry name" value="FAD-linked_Oxidoreductase"/>
</dbReference>
<evidence type="ECO:0000313" key="8">
    <source>
        <dbReference type="Proteomes" id="UP000653644"/>
    </source>
</evidence>
<comment type="caution">
    <text evidence="7">The sequence shown here is derived from an EMBL/GenBank/DDBJ whole genome shotgun (WGS) entry which is preliminary data.</text>
</comment>
<dbReference type="PROSITE" id="PS51387">
    <property type="entry name" value="FAD_PCMH"/>
    <property type="match status" value="1"/>
</dbReference>
<dbReference type="Proteomes" id="UP000653644">
    <property type="component" value="Unassembled WGS sequence"/>
</dbReference>
<evidence type="ECO:0000256" key="3">
    <source>
        <dbReference type="ARBA" id="ARBA00022630"/>
    </source>
</evidence>
<dbReference type="Gene3D" id="3.30.43.10">
    <property type="entry name" value="Uridine Diphospho-n-acetylenolpyruvylglucosamine Reductase, domain 2"/>
    <property type="match status" value="1"/>
</dbReference>
<keyword evidence="5" id="KW-0560">Oxidoreductase</keyword>
<evidence type="ECO:0000256" key="2">
    <source>
        <dbReference type="ARBA" id="ARBA00005466"/>
    </source>
</evidence>
<dbReference type="PANTHER" id="PTHR42973:SF39">
    <property type="entry name" value="FAD-BINDING PCMH-TYPE DOMAIN-CONTAINING PROTEIN"/>
    <property type="match status" value="1"/>
</dbReference>
<dbReference type="InterPro" id="IPR016167">
    <property type="entry name" value="FAD-bd_PCMH_sub1"/>
</dbReference>
<dbReference type="Pfam" id="PF01565">
    <property type="entry name" value="FAD_binding_4"/>
    <property type="match status" value="1"/>
</dbReference>
<dbReference type="Pfam" id="PF08031">
    <property type="entry name" value="BBE"/>
    <property type="match status" value="1"/>
</dbReference>
<protein>
    <submittedName>
        <fullName evidence="7">FAD-linked oxidase</fullName>
    </submittedName>
</protein>
<evidence type="ECO:0000256" key="1">
    <source>
        <dbReference type="ARBA" id="ARBA00001974"/>
    </source>
</evidence>
<dbReference type="InterPro" id="IPR006094">
    <property type="entry name" value="Oxid_FAD_bind_N"/>
</dbReference>
<evidence type="ECO:0000259" key="6">
    <source>
        <dbReference type="PROSITE" id="PS51387"/>
    </source>
</evidence>
<name>A0ABQ3D2P7_9ACTN</name>
<accession>A0ABQ3D2P7</accession>
<dbReference type="PANTHER" id="PTHR42973">
    <property type="entry name" value="BINDING OXIDOREDUCTASE, PUTATIVE (AFU_ORTHOLOGUE AFUA_1G17690)-RELATED"/>
    <property type="match status" value="1"/>
</dbReference>
<dbReference type="Gene3D" id="3.40.462.20">
    <property type="match status" value="1"/>
</dbReference>
<evidence type="ECO:0000256" key="4">
    <source>
        <dbReference type="ARBA" id="ARBA00022827"/>
    </source>
</evidence>
<evidence type="ECO:0000313" key="7">
    <source>
        <dbReference type="EMBL" id="GHA52888.1"/>
    </source>
</evidence>
<dbReference type="InterPro" id="IPR036318">
    <property type="entry name" value="FAD-bd_PCMH-like_sf"/>
</dbReference>
<dbReference type="InterPro" id="IPR012951">
    <property type="entry name" value="BBE"/>
</dbReference>
<dbReference type="Gene3D" id="3.30.465.10">
    <property type="match status" value="1"/>
</dbReference>